<reference evidence="1" key="1">
    <citation type="submission" date="2023-03" db="EMBL/GenBank/DDBJ databases">
        <title>Selenobaculum gbiensis gen. nov. sp. nov., a new bacterium isolated from the gut microbiota of IBD patient.</title>
        <authorList>
            <person name="Yeo S."/>
            <person name="Park H."/>
            <person name="Huh C.S."/>
        </authorList>
    </citation>
    <scope>NUCLEOTIDE SEQUENCE</scope>
    <source>
        <strain evidence="1">ICN-92133</strain>
    </source>
</reference>
<dbReference type="KEGG" id="sgbi:P3F81_10125"/>
<organism evidence="1 2">
    <name type="scientific">Selenobaculum gibii</name>
    <dbReference type="NCBI Taxonomy" id="3054208"/>
    <lineage>
        <taxon>Bacteria</taxon>
        <taxon>Bacillati</taxon>
        <taxon>Bacillota</taxon>
        <taxon>Negativicutes</taxon>
        <taxon>Selenomonadales</taxon>
        <taxon>Selenomonadaceae</taxon>
        <taxon>Selenobaculum</taxon>
    </lineage>
</organism>
<protein>
    <submittedName>
        <fullName evidence="1">Uncharacterized protein</fullName>
    </submittedName>
</protein>
<gene>
    <name evidence="1" type="ORF">P3F81_10125</name>
</gene>
<proteinExistence type="predicted"/>
<sequence>MLQKVVLIFAGIFLFMIGTCFAELSQDQKFNVNYTGINGEKLSFDHEEGSSQIVVKNKSTKSKPIDIILKLKNSPNTIHDKRILTLRRMDVAGKSFWYVKSSWSGKEAVAINTQFWLIGECNGKIVPYATEKIFGDVDTYDSIYIMPAQAYRKQTANGVFNPEPVLVVEKHLANDYLKMETAIIYWDEDAQWFSYTGKYLYPYLVYVDGKEI</sequence>
<dbReference type="EMBL" id="CP120678">
    <property type="protein sequence ID" value="WIW70241.1"/>
    <property type="molecule type" value="Genomic_DNA"/>
</dbReference>
<dbReference type="RefSeq" id="WP_147670032.1">
    <property type="nucleotide sequence ID" value="NZ_CP120678.1"/>
</dbReference>
<keyword evidence="2" id="KW-1185">Reference proteome</keyword>
<evidence type="ECO:0000313" key="1">
    <source>
        <dbReference type="EMBL" id="WIW70241.1"/>
    </source>
</evidence>
<accession>A0A9Y2AHT6</accession>
<name>A0A9Y2AHT6_9FIRM</name>
<dbReference type="AlphaFoldDB" id="A0A9Y2AHT6"/>
<evidence type="ECO:0000313" key="2">
    <source>
        <dbReference type="Proteomes" id="UP001243623"/>
    </source>
</evidence>
<dbReference type="Proteomes" id="UP001243623">
    <property type="component" value="Chromosome"/>
</dbReference>